<keyword evidence="2" id="KW-1185">Reference proteome</keyword>
<dbReference type="Pfam" id="PF08809">
    <property type="entry name" value="DUF1799"/>
    <property type="match status" value="1"/>
</dbReference>
<organism evidence="1 2">
    <name type="scientific">Zavarzinia aquatilis</name>
    <dbReference type="NCBI Taxonomy" id="2211142"/>
    <lineage>
        <taxon>Bacteria</taxon>
        <taxon>Pseudomonadati</taxon>
        <taxon>Pseudomonadota</taxon>
        <taxon>Alphaproteobacteria</taxon>
        <taxon>Rhodospirillales</taxon>
        <taxon>Zavarziniaceae</taxon>
        <taxon>Zavarzinia</taxon>
    </lineage>
</organism>
<comment type="caution">
    <text evidence="1">The sequence shown here is derived from an EMBL/GenBank/DDBJ whole genome shotgun (WGS) entry which is preliminary data.</text>
</comment>
<evidence type="ECO:0000313" key="1">
    <source>
        <dbReference type="EMBL" id="PWR17673.1"/>
    </source>
</evidence>
<dbReference type="OrthoDB" id="7363705at2"/>
<dbReference type="RefSeq" id="WP_109908046.1">
    <property type="nucleotide sequence ID" value="NZ_QGLE01000021.1"/>
</dbReference>
<dbReference type="Proteomes" id="UP000245461">
    <property type="component" value="Unassembled WGS sequence"/>
</dbReference>
<reference evidence="1 2" key="1">
    <citation type="submission" date="2018-05" db="EMBL/GenBank/DDBJ databases">
        <title>Zavarzinia sp. HR-AS.</title>
        <authorList>
            <person name="Lee Y."/>
            <person name="Jeon C.O."/>
        </authorList>
    </citation>
    <scope>NUCLEOTIDE SEQUENCE [LARGE SCALE GENOMIC DNA]</scope>
    <source>
        <strain evidence="1 2">HR-AS</strain>
    </source>
</reference>
<name>A0A317DXJ6_9PROT</name>
<dbReference type="EMBL" id="QGLE01000021">
    <property type="protein sequence ID" value="PWR17673.1"/>
    <property type="molecule type" value="Genomic_DNA"/>
</dbReference>
<dbReference type="InterPro" id="IPR014915">
    <property type="entry name" value="Phage_TLS_TfmB"/>
</dbReference>
<evidence type="ECO:0000313" key="2">
    <source>
        <dbReference type="Proteomes" id="UP000245461"/>
    </source>
</evidence>
<accession>A0A317DXJ6</accession>
<dbReference type="AlphaFoldDB" id="A0A317DXJ6"/>
<evidence type="ECO:0008006" key="3">
    <source>
        <dbReference type="Google" id="ProtNLM"/>
    </source>
</evidence>
<proteinExistence type="predicted"/>
<protein>
    <recommendedName>
        <fullName evidence="3">DUF1799 domain-containing protein</fullName>
    </recommendedName>
</protein>
<sequence length="105" mass="11628">MWGLSGPGADQLRARASRQTVIELWPVNARPWELFMSVATQWRYAGMTGTIVGLDYAAAELVLRTKGVTLDGETMADLQACESGALQAFRARDERRAAEERSRRG</sequence>
<gene>
    <name evidence="1" type="ORF">DKG74_20505</name>
</gene>